<sequence length="209" mass="22995">MRHFNDCLHWFRDPDGSFMGEDPRLATDEEMRQLKPCADCAKKAKRFGNDPVGPRLREITLAGLEAVPMPSSMLELEATDDNAIIRVRREQGYLRAKLLNGRAEGECSLCGSGLPASLLIAAHIYPRHKLNDAERLDFNSAAMLACGLGCDALFELGYLTVDATGHVAAQRQVQGDALEAAVERLVGRKVSIHSSTTAANFERHRQLHA</sequence>
<evidence type="ECO:0000313" key="1">
    <source>
        <dbReference type="EMBL" id="CAB4922309.1"/>
    </source>
</evidence>
<dbReference type="AlphaFoldDB" id="A0A6J7HXX2"/>
<name>A0A6J7HXX2_9ZZZZ</name>
<accession>A0A6J7HXX2</accession>
<reference evidence="1" key="1">
    <citation type="submission" date="2020-05" db="EMBL/GenBank/DDBJ databases">
        <authorList>
            <person name="Chiriac C."/>
            <person name="Salcher M."/>
            <person name="Ghai R."/>
            <person name="Kavagutti S V."/>
        </authorList>
    </citation>
    <scope>NUCLEOTIDE SEQUENCE</scope>
</reference>
<proteinExistence type="predicted"/>
<organism evidence="1">
    <name type="scientific">freshwater metagenome</name>
    <dbReference type="NCBI Taxonomy" id="449393"/>
    <lineage>
        <taxon>unclassified sequences</taxon>
        <taxon>metagenomes</taxon>
        <taxon>ecological metagenomes</taxon>
    </lineage>
</organism>
<gene>
    <name evidence="1" type="ORF">UFOPK3662_00694</name>
</gene>
<protein>
    <submittedName>
        <fullName evidence="1">Unannotated protein</fullName>
    </submittedName>
</protein>
<dbReference type="EMBL" id="CAFBMW010000004">
    <property type="protein sequence ID" value="CAB4922309.1"/>
    <property type="molecule type" value="Genomic_DNA"/>
</dbReference>